<dbReference type="KEGG" id="slp:Slip_1207"/>
<keyword evidence="1" id="KW-1133">Transmembrane helix</keyword>
<gene>
    <name evidence="2" type="ordered locus">Slip_1207</name>
</gene>
<feature type="transmembrane region" description="Helical" evidence="1">
    <location>
        <begin position="7"/>
        <end position="24"/>
    </location>
</feature>
<dbReference type="EMBL" id="CP002048">
    <property type="protein sequence ID" value="ADI01980.1"/>
    <property type="molecule type" value="Genomic_DNA"/>
</dbReference>
<organism evidence="2 3">
    <name type="scientific">Syntrophothermus lipocalidus (strain DSM 12680 / TGB-C1)</name>
    <dbReference type="NCBI Taxonomy" id="643648"/>
    <lineage>
        <taxon>Bacteria</taxon>
        <taxon>Bacillati</taxon>
        <taxon>Bacillota</taxon>
        <taxon>Clostridia</taxon>
        <taxon>Eubacteriales</taxon>
        <taxon>Syntrophomonadaceae</taxon>
        <taxon>Syntrophothermus</taxon>
    </lineage>
</organism>
<keyword evidence="1" id="KW-0812">Transmembrane</keyword>
<reference evidence="3" key="1">
    <citation type="journal article" date="2010" name="Stand. Genomic Sci.">
        <title>Complete genome sequence of Syntrophothermus lipocalidus type strain (TGB-C1T).</title>
        <authorList>
            <consortium name="US DOE Joint Genome Institute (JGI-PGF)"/>
            <person name="Djao O."/>
            <person name="Zhang X."/>
            <person name="Lucas S."/>
            <person name="Lapidus A."/>
            <person name="Glavina Del Rio T."/>
            <person name="Nolan M."/>
            <person name="Tice H."/>
            <person name="Cheng J."/>
            <person name="Han C."/>
            <person name="Tapia R."/>
            <person name="Goodwin L."/>
            <person name="Pitluck S."/>
            <person name="Liolios K."/>
            <person name="Ivanova N."/>
            <person name="Mavromatis K."/>
            <person name="Mikhailova N."/>
            <person name="Ovchinnikova G."/>
            <person name="Pati A."/>
            <person name="Brambilla E."/>
            <person name="Chen A."/>
            <person name="Palaniappan K."/>
            <person name="Land M."/>
            <person name="Hauser L."/>
            <person name="Chang Y."/>
            <person name="Jeffries C."/>
            <person name="Rohde M."/>
            <person name="Sikorski J."/>
            <person name="Spring S."/>
            <person name="Goker M."/>
            <person name="Detter J."/>
            <person name="Woyke T."/>
            <person name="Bristow J."/>
            <person name="Eisen J."/>
            <person name="Markowitz V."/>
            <person name="Hugenholtz P."/>
            <person name="Kyrpides N."/>
            <person name="Klenk H."/>
        </authorList>
    </citation>
    <scope>NUCLEOTIDE SEQUENCE [LARGE SCALE GENOMIC DNA]</scope>
    <source>
        <strain evidence="3">DSM 12680 / TGB-C1</strain>
    </source>
</reference>
<keyword evidence="3" id="KW-1185">Reference proteome</keyword>
<keyword evidence="1" id="KW-0472">Membrane</keyword>
<evidence type="ECO:0000313" key="3">
    <source>
        <dbReference type="Proteomes" id="UP000000378"/>
    </source>
</evidence>
<dbReference type="AlphaFoldDB" id="D7CMP5"/>
<evidence type="ECO:0000256" key="1">
    <source>
        <dbReference type="SAM" id="Phobius"/>
    </source>
</evidence>
<feature type="transmembrane region" description="Helical" evidence="1">
    <location>
        <begin position="61"/>
        <end position="82"/>
    </location>
</feature>
<dbReference type="Proteomes" id="UP000000378">
    <property type="component" value="Chromosome"/>
</dbReference>
<sequence>MLFGLQLIVNILVFLFLFNLNWLFEKRKNPDYAGGPSPKSVFIPVILGTVLTLLDVLRIQFLVQLAVLALLAVVLYWVFSIFTRK</sequence>
<evidence type="ECO:0000313" key="2">
    <source>
        <dbReference type="EMBL" id="ADI01980.1"/>
    </source>
</evidence>
<dbReference type="RefSeq" id="WP_013175382.1">
    <property type="nucleotide sequence ID" value="NC_014220.1"/>
</dbReference>
<reference evidence="2 3" key="2">
    <citation type="journal article" date="2010" name="Stand. Genomic Sci.">
        <title>Complete genome sequence of Syntrophothermus lipocalidus type strain (TGB-C1).</title>
        <authorList>
            <person name="Djao O.D."/>
            <person name="Zhang X."/>
            <person name="Lucas S."/>
            <person name="Lapidus A."/>
            <person name="Del Rio T.G."/>
            <person name="Nolan M."/>
            <person name="Tice H."/>
            <person name="Cheng J.F."/>
            <person name="Han C."/>
            <person name="Tapia R."/>
            <person name="Goodwin L."/>
            <person name="Pitluck S."/>
            <person name="Liolios K."/>
            <person name="Ivanova N."/>
            <person name="Mavromatis K."/>
            <person name="Mikhailova N."/>
            <person name="Ovchinnikova G."/>
            <person name="Pati A."/>
            <person name="Brambilla E."/>
            <person name="Chen A."/>
            <person name="Palaniappan K."/>
            <person name="Land M."/>
            <person name="Hauser L."/>
            <person name="Chang Y.J."/>
            <person name="Jeffries C.D."/>
            <person name="Rohde M."/>
            <person name="Sikorski J."/>
            <person name="Spring S."/>
            <person name="Goker M."/>
            <person name="Detter J.C."/>
            <person name="Woyke T."/>
            <person name="Bristow J."/>
            <person name="Eisen J.A."/>
            <person name="Markowitz V."/>
            <person name="Hugenholtz P."/>
            <person name="Kyrpides N.C."/>
            <person name="Klenk H.P."/>
        </authorList>
    </citation>
    <scope>NUCLEOTIDE SEQUENCE [LARGE SCALE GENOMIC DNA]</scope>
    <source>
        <strain evidence="3">DSM 12680 / TGB-C1</strain>
    </source>
</reference>
<name>D7CMP5_SYNLT</name>
<dbReference type="HOGENOM" id="CLU_2511523_0_0_9"/>
<protein>
    <submittedName>
        <fullName evidence="2">Uncharacterized protein</fullName>
    </submittedName>
</protein>
<dbReference type="STRING" id="643648.Slip_1207"/>
<proteinExistence type="predicted"/>
<accession>D7CMP5</accession>